<dbReference type="OrthoDB" id="6164630at2"/>
<evidence type="ECO:0000313" key="2">
    <source>
        <dbReference type="Proteomes" id="UP000198654"/>
    </source>
</evidence>
<gene>
    <name evidence="1" type="ORF">SAMN05661010_00045</name>
</gene>
<dbReference type="RefSeq" id="WP_089724372.1">
    <property type="nucleotide sequence ID" value="NZ_FNGI01000001.1"/>
</dbReference>
<evidence type="ECO:0000313" key="1">
    <source>
        <dbReference type="EMBL" id="SDK77682.1"/>
    </source>
</evidence>
<reference evidence="1 2" key="1">
    <citation type="submission" date="2016-10" db="EMBL/GenBank/DDBJ databases">
        <authorList>
            <person name="de Groot N.N."/>
        </authorList>
    </citation>
    <scope>NUCLEOTIDE SEQUENCE [LARGE SCALE GENOMIC DNA]</scope>
    <source>
        <strain evidence="1 2">DSM 14789</strain>
    </source>
</reference>
<dbReference type="STRING" id="119000.SAMN05661010_00045"/>
<organism evidence="1 2">
    <name type="scientific">Modicisalibacter muralis</name>
    <dbReference type="NCBI Taxonomy" id="119000"/>
    <lineage>
        <taxon>Bacteria</taxon>
        <taxon>Pseudomonadati</taxon>
        <taxon>Pseudomonadota</taxon>
        <taxon>Gammaproteobacteria</taxon>
        <taxon>Oceanospirillales</taxon>
        <taxon>Halomonadaceae</taxon>
        <taxon>Modicisalibacter</taxon>
    </lineage>
</organism>
<accession>A0A1G9ENB9</accession>
<dbReference type="AlphaFoldDB" id="A0A1G9ENB9"/>
<sequence>MPSAVTHLPVKPREPVVADDRAGFGALRAELHERCADQDLAELWAGMATGERRAVLASAQLDGRDALRGISDMPKANRDAIRAAIYRMSQYGRRLRDRLEGERPHPSRELAGHARQALAEGNLKAARHWLKLIEQGAV</sequence>
<keyword evidence="2" id="KW-1185">Reference proteome</keyword>
<name>A0A1G9ENB9_9GAMM</name>
<dbReference type="EMBL" id="FNGI01000001">
    <property type="protein sequence ID" value="SDK77682.1"/>
    <property type="molecule type" value="Genomic_DNA"/>
</dbReference>
<dbReference type="Proteomes" id="UP000198654">
    <property type="component" value="Unassembled WGS sequence"/>
</dbReference>
<protein>
    <submittedName>
        <fullName evidence="1">Uncharacterized protein</fullName>
    </submittedName>
</protein>
<proteinExistence type="predicted"/>